<feature type="domain" description="Cyclin C-terminal" evidence="2">
    <location>
        <begin position="4"/>
        <end position="96"/>
    </location>
</feature>
<feature type="domain" description="Cyclin-like" evidence="1">
    <location>
        <begin position="11"/>
        <end position="91"/>
    </location>
</feature>
<keyword evidence="4" id="KW-1185">Reference proteome</keyword>
<evidence type="ECO:0000313" key="4">
    <source>
        <dbReference type="Proteomes" id="UP001231189"/>
    </source>
</evidence>
<protein>
    <submittedName>
        <fullName evidence="3">Uncharacterized protein</fullName>
    </submittedName>
</protein>
<dbReference type="InterPro" id="IPR004367">
    <property type="entry name" value="Cyclin_C-dom"/>
</dbReference>
<evidence type="ECO:0000259" key="1">
    <source>
        <dbReference type="SMART" id="SM00385"/>
    </source>
</evidence>
<name>A0AAD8QH07_LOLMU</name>
<comment type="caution">
    <text evidence="3">The sequence shown here is derived from an EMBL/GenBank/DDBJ whole genome shotgun (WGS) entry which is preliminary data.</text>
</comment>
<dbReference type="InterPro" id="IPR036915">
    <property type="entry name" value="Cyclin-like_sf"/>
</dbReference>
<accession>A0AAD8QH07</accession>
<dbReference type="Proteomes" id="UP001231189">
    <property type="component" value="Unassembled WGS sequence"/>
</dbReference>
<dbReference type="AlphaFoldDB" id="A0AAD8QH07"/>
<dbReference type="Pfam" id="PF02984">
    <property type="entry name" value="Cyclin_C"/>
    <property type="match status" value="1"/>
</dbReference>
<dbReference type="InterPro" id="IPR013763">
    <property type="entry name" value="Cyclin-like_dom"/>
</dbReference>
<organism evidence="3 4">
    <name type="scientific">Lolium multiflorum</name>
    <name type="common">Italian ryegrass</name>
    <name type="synonym">Lolium perenne subsp. multiflorum</name>
    <dbReference type="NCBI Taxonomy" id="4521"/>
    <lineage>
        <taxon>Eukaryota</taxon>
        <taxon>Viridiplantae</taxon>
        <taxon>Streptophyta</taxon>
        <taxon>Embryophyta</taxon>
        <taxon>Tracheophyta</taxon>
        <taxon>Spermatophyta</taxon>
        <taxon>Magnoliopsida</taxon>
        <taxon>Liliopsida</taxon>
        <taxon>Poales</taxon>
        <taxon>Poaceae</taxon>
        <taxon>BOP clade</taxon>
        <taxon>Pooideae</taxon>
        <taxon>Poodae</taxon>
        <taxon>Poeae</taxon>
        <taxon>Poeae Chloroplast Group 2 (Poeae type)</taxon>
        <taxon>Loliodinae</taxon>
        <taxon>Loliinae</taxon>
        <taxon>Lolium</taxon>
    </lineage>
</organism>
<dbReference type="Gene3D" id="1.10.472.10">
    <property type="entry name" value="Cyclin-like"/>
    <property type="match status" value="1"/>
</dbReference>
<evidence type="ECO:0000259" key="2">
    <source>
        <dbReference type="SMART" id="SM01332"/>
    </source>
</evidence>
<reference evidence="3" key="1">
    <citation type="submission" date="2023-07" db="EMBL/GenBank/DDBJ databases">
        <title>A chromosome-level genome assembly of Lolium multiflorum.</title>
        <authorList>
            <person name="Chen Y."/>
            <person name="Copetti D."/>
            <person name="Kolliker R."/>
            <person name="Studer B."/>
        </authorList>
    </citation>
    <scope>NUCLEOTIDE SEQUENCE</scope>
    <source>
        <strain evidence="3">02402/16</strain>
        <tissue evidence="3">Leaf</tissue>
    </source>
</reference>
<dbReference type="EMBL" id="JAUUTY010000515">
    <property type="protein sequence ID" value="KAK1601063.1"/>
    <property type="molecule type" value="Genomic_DNA"/>
</dbReference>
<gene>
    <name evidence="3" type="ORF">QYE76_016637</name>
</gene>
<dbReference type="SUPFAM" id="SSF47954">
    <property type="entry name" value="Cyclin-like"/>
    <property type="match status" value="1"/>
</dbReference>
<evidence type="ECO:0000313" key="3">
    <source>
        <dbReference type="EMBL" id="KAK1601063.1"/>
    </source>
</evidence>
<dbReference type="SMART" id="SM00385">
    <property type="entry name" value="CYCLIN"/>
    <property type="match status" value="1"/>
</dbReference>
<dbReference type="SMART" id="SM01332">
    <property type="entry name" value="Cyclin_C"/>
    <property type="match status" value="1"/>
</dbReference>
<sequence length="98" mass="11029">MDGPTAFTFVERFTRFFKRKDEFLVRTLALRLVDLTLPEFRFVGKILPSAVAASALFLARQILAVPLSNHPEELTGYKAVELMGCIEAMAMLMPEPKP</sequence>
<proteinExistence type="predicted"/>